<dbReference type="InterPro" id="IPR005546">
    <property type="entry name" value="Autotransporte_beta"/>
</dbReference>
<evidence type="ECO:0000256" key="1">
    <source>
        <dbReference type="SAM" id="SignalP"/>
    </source>
</evidence>
<dbReference type="EMBL" id="VAFM01000001">
    <property type="protein sequence ID" value="TKW61225.1"/>
    <property type="molecule type" value="Genomic_DNA"/>
</dbReference>
<protein>
    <submittedName>
        <fullName evidence="3">Autotransporter domain-containing protein</fullName>
    </submittedName>
</protein>
<dbReference type="PROSITE" id="PS51208">
    <property type="entry name" value="AUTOTRANSPORTER"/>
    <property type="match status" value="1"/>
</dbReference>
<evidence type="ECO:0000259" key="2">
    <source>
        <dbReference type="PROSITE" id="PS51208"/>
    </source>
</evidence>
<feature type="chain" id="PRO_5026948349" evidence="1">
    <location>
        <begin position="25"/>
        <end position="772"/>
    </location>
</feature>
<dbReference type="Pfam" id="PF03797">
    <property type="entry name" value="Autotransporter"/>
    <property type="match status" value="1"/>
</dbReference>
<sequence>MSPRTLKLLTASTAFMAASSLAHADTISTSLVTTQYTSATTGGLTVTGTGRINTTSDAAIEISSTNATSNTIYIQQGATVGTSSGVTATIQSVNAVNGAVSITNAGTINASGGTTSAIYLNDMAANVNIVNSGNISGSIVMGQGTNHFTSTGNTNGNLFGYQGNDTITFTNATHTGNIDYVSGSDVIVVSNSTINGNISNSGVTGVTQITLTNATINGEINDSSPNDGDILTINGTRTFTTGGNIAGMETVNFNANSVINHQLIGAQTVNIAADKTVEANRNFNVGGTLTNSGTLNIGANSTVTANTYSSTGGVVGIHVSNSTQAGKLAIGTGTVSNSAAAFAIHLAETSGYISNGTSYTIVQGQSGTASGTLVNTGTAVYRYGLNSNGQDLDLIVNRVATESVATGADAKGVAKILDQLGASSTNELDTLQGIIGSKATAAGVQAVLESLSPNIDGAGIASVNFAVDAGNQVSNRLASLRNTGYGEGVATGDSMVNSHMWMQGFGTTVTQDDKDGARGYDANSAGASIGLDTDTLVNGVTTGLAVTYGKSKVDSNASGGASTDIDTYAATLYGSRVMDNGVFFNGQLGYGANKYEMTRTIAGIGQTKGETDGWQGSAKLETGRDFAFGGLTLTPLASVQYTYLDMDGYTETGAGGASLRVNPDAMSTVDAGIGGEASYAFALSDGGTLKPSLRAKYIHRMGDESMATTSQFTGGGASFVTNGVKADMSSVNLGAGLLLNTVGGTDFSLDYDADIRSSLIGHTGQVKARWAF</sequence>
<evidence type="ECO:0000313" key="3">
    <source>
        <dbReference type="EMBL" id="TKW61225.1"/>
    </source>
</evidence>
<dbReference type="AlphaFoldDB" id="A0A6N4RB14"/>
<proteinExistence type="predicted"/>
<reference evidence="3 4" key="1">
    <citation type="journal article" date="2017" name="Nat. Commun.">
        <title>In situ click chemistry generation of cyclooxygenase-2 inhibitors.</title>
        <authorList>
            <person name="Bhardwaj A."/>
            <person name="Kaur J."/>
            <person name="Wuest M."/>
            <person name="Wuest F."/>
        </authorList>
    </citation>
    <scope>NUCLEOTIDE SEQUENCE [LARGE SCALE GENOMIC DNA]</scope>
    <source>
        <strain evidence="3">S2_018_000_R2_106</strain>
    </source>
</reference>
<name>A0A6N4RB14_BLAVI</name>
<dbReference type="InterPro" id="IPR036709">
    <property type="entry name" value="Autotransporte_beta_dom_sf"/>
</dbReference>
<dbReference type="Gene3D" id="2.40.128.130">
    <property type="entry name" value="Autotransporter beta-domain"/>
    <property type="match status" value="1"/>
</dbReference>
<dbReference type="NCBIfam" id="TIGR01414">
    <property type="entry name" value="autotrans_barl"/>
    <property type="match status" value="1"/>
</dbReference>
<dbReference type="SUPFAM" id="SSF103515">
    <property type="entry name" value="Autotransporter"/>
    <property type="match status" value="1"/>
</dbReference>
<feature type="signal peptide" evidence="1">
    <location>
        <begin position="1"/>
        <end position="24"/>
    </location>
</feature>
<gene>
    <name evidence="3" type="ORF">DI628_00940</name>
</gene>
<keyword evidence="1" id="KW-0732">Signal</keyword>
<dbReference type="GO" id="GO:0019867">
    <property type="term" value="C:outer membrane"/>
    <property type="evidence" value="ECO:0007669"/>
    <property type="project" value="InterPro"/>
</dbReference>
<organism evidence="3 4">
    <name type="scientific">Blastochloris viridis</name>
    <name type="common">Rhodopseudomonas viridis</name>
    <dbReference type="NCBI Taxonomy" id="1079"/>
    <lineage>
        <taxon>Bacteria</taxon>
        <taxon>Pseudomonadati</taxon>
        <taxon>Pseudomonadota</taxon>
        <taxon>Alphaproteobacteria</taxon>
        <taxon>Hyphomicrobiales</taxon>
        <taxon>Blastochloridaceae</taxon>
        <taxon>Blastochloris</taxon>
    </lineage>
</organism>
<dbReference type="Proteomes" id="UP000320948">
    <property type="component" value="Unassembled WGS sequence"/>
</dbReference>
<evidence type="ECO:0000313" key="4">
    <source>
        <dbReference type="Proteomes" id="UP000320948"/>
    </source>
</evidence>
<accession>A0A6N4RB14</accession>
<comment type="caution">
    <text evidence="3">The sequence shown here is derived from an EMBL/GenBank/DDBJ whole genome shotgun (WGS) entry which is preliminary data.</text>
</comment>
<dbReference type="InterPro" id="IPR006315">
    <property type="entry name" value="OM_autotransptr_brl_dom"/>
</dbReference>
<feature type="domain" description="Autotransporter" evidence="2">
    <location>
        <begin position="493"/>
        <end position="772"/>
    </location>
</feature>
<dbReference type="SMART" id="SM00869">
    <property type="entry name" value="Autotransporter"/>
    <property type="match status" value="1"/>
</dbReference>